<organism evidence="2 3">
    <name type="scientific">Molorchus minor</name>
    <dbReference type="NCBI Taxonomy" id="1323400"/>
    <lineage>
        <taxon>Eukaryota</taxon>
        <taxon>Metazoa</taxon>
        <taxon>Ecdysozoa</taxon>
        <taxon>Arthropoda</taxon>
        <taxon>Hexapoda</taxon>
        <taxon>Insecta</taxon>
        <taxon>Pterygota</taxon>
        <taxon>Neoptera</taxon>
        <taxon>Endopterygota</taxon>
        <taxon>Coleoptera</taxon>
        <taxon>Polyphaga</taxon>
        <taxon>Cucujiformia</taxon>
        <taxon>Chrysomeloidea</taxon>
        <taxon>Cerambycidae</taxon>
        <taxon>Lamiinae</taxon>
        <taxon>Monochamini</taxon>
        <taxon>Molorchus</taxon>
    </lineage>
</organism>
<evidence type="ECO:0000313" key="2">
    <source>
        <dbReference type="EMBL" id="KAJ8966652.1"/>
    </source>
</evidence>
<evidence type="ECO:0000256" key="1">
    <source>
        <dbReference type="SAM" id="MobiDB-lite"/>
    </source>
</evidence>
<dbReference type="EMBL" id="JAPWTJ010002317">
    <property type="protein sequence ID" value="KAJ8966652.1"/>
    <property type="molecule type" value="Genomic_DNA"/>
</dbReference>
<comment type="caution">
    <text evidence="2">The sequence shown here is derived from an EMBL/GenBank/DDBJ whole genome shotgun (WGS) entry which is preliminary data.</text>
</comment>
<keyword evidence="3" id="KW-1185">Reference proteome</keyword>
<proteinExistence type="predicted"/>
<feature type="compositionally biased region" description="Basic and acidic residues" evidence="1">
    <location>
        <begin position="91"/>
        <end position="112"/>
    </location>
</feature>
<sequence length="357" mass="40940">MRQRKQQVVAKENLFYMQLMQQALPVDNTTPLEQSEPVNAIAPAQPVQNNNKIQNRQSQEKNGHIPNGTIANGIHPQHGSAPNKSHHRKSVDKCKDHGDDHRHTERHTDRQQRATHSHSNGAAVGAGADEAIKFDDLNSQLKNLGSMHEKLKMDPLNRNPNKTDHLKNGKRVEMKSPLKNCVVAPKTPRTAPPTASRDNHLVDLKNPHTVRMSCREYCPLVDFKLHDLSSHKSVCYDTDTYFDRRNDSVNIRERYSKEVEYLREKLKAIRNKTNKNFENSSGDSLNWPIRPSLFPHIPPYIHFRSHDSDVEYKAPSGRRFFKWKLSTITPVVVRKTLTNSGFALVRTILIDQIQCRK</sequence>
<dbReference type="Proteomes" id="UP001162164">
    <property type="component" value="Unassembled WGS sequence"/>
</dbReference>
<gene>
    <name evidence="2" type="ORF">NQ317_019636</name>
</gene>
<feature type="region of interest" description="Disordered" evidence="1">
    <location>
        <begin position="40"/>
        <end position="123"/>
    </location>
</feature>
<name>A0ABQ9IWK2_9CUCU</name>
<accession>A0ABQ9IWK2</accession>
<protein>
    <submittedName>
        <fullName evidence="2">Uncharacterized protein</fullName>
    </submittedName>
</protein>
<evidence type="ECO:0000313" key="3">
    <source>
        <dbReference type="Proteomes" id="UP001162164"/>
    </source>
</evidence>
<reference evidence="2" key="1">
    <citation type="journal article" date="2023" name="Insect Mol. Biol.">
        <title>Genome sequencing provides insights into the evolution of gene families encoding plant cell wall-degrading enzymes in longhorned beetles.</title>
        <authorList>
            <person name="Shin N.R."/>
            <person name="Okamura Y."/>
            <person name="Kirsch R."/>
            <person name="Pauchet Y."/>
        </authorList>
    </citation>
    <scope>NUCLEOTIDE SEQUENCE</scope>
    <source>
        <strain evidence="2">MMC_N1</strain>
    </source>
</reference>
<feature type="compositionally biased region" description="Polar residues" evidence="1">
    <location>
        <begin position="46"/>
        <end position="57"/>
    </location>
</feature>